<feature type="transmembrane region" description="Helical" evidence="1">
    <location>
        <begin position="30"/>
        <end position="53"/>
    </location>
</feature>
<organism evidence="3 4">
    <name type="scientific">Methylobacterium currus</name>
    <dbReference type="NCBI Taxonomy" id="2051553"/>
    <lineage>
        <taxon>Bacteria</taxon>
        <taxon>Pseudomonadati</taxon>
        <taxon>Pseudomonadota</taxon>
        <taxon>Alphaproteobacteria</taxon>
        <taxon>Hyphomicrobiales</taxon>
        <taxon>Methylobacteriaceae</taxon>
        <taxon>Methylobacterium</taxon>
    </lineage>
</organism>
<dbReference type="Pfam" id="PF00892">
    <property type="entry name" value="EamA"/>
    <property type="match status" value="1"/>
</dbReference>
<dbReference type="RefSeq" id="WP_099951690.1">
    <property type="nucleotide sequence ID" value="NZ_CP028843.1"/>
</dbReference>
<evidence type="ECO:0000259" key="2">
    <source>
        <dbReference type="Pfam" id="PF00892"/>
    </source>
</evidence>
<evidence type="ECO:0000256" key="1">
    <source>
        <dbReference type="SAM" id="Phobius"/>
    </source>
</evidence>
<dbReference type="KEGG" id="mee:DA075_01420"/>
<dbReference type="Proteomes" id="UP000244755">
    <property type="component" value="Chromosome 1"/>
</dbReference>
<gene>
    <name evidence="3" type="ORF">DA075_01420</name>
</gene>
<keyword evidence="1" id="KW-0472">Membrane</keyword>
<keyword evidence="1" id="KW-1133">Transmembrane helix</keyword>
<dbReference type="InterPro" id="IPR000620">
    <property type="entry name" value="EamA_dom"/>
</dbReference>
<protein>
    <submittedName>
        <fullName evidence="3">EamA family transporter</fullName>
    </submittedName>
</protein>
<name>A0A2R4WE06_9HYPH</name>
<dbReference type="AlphaFoldDB" id="A0A2R4WE06"/>
<keyword evidence="1" id="KW-0812">Transmembrane</keyword>
<accession>A0A2R4WE06</accession>
<keyword evidence="4" id="KW-1185">Reference proteome</keyword>
<feature type="transmembrane region" description="Helical" evidence="1">
    <location>
        <begin position="139"/>
        <end position="158"/>
    </location>
</feature>
<feature type="transmembrane region" description="Helical" evidence="1">
    <location>
        <begin position="170"/>
        <end position="191"/>
    </location>
</feature>
<dbReference type="OrthoDB" id="9783707at2"/>
<reference evidence="3 4" key="1">
    <citation type="submission" date="2018-04" db="EMBL/GenBank/DDBJ databases">
        <title>Methylobacterium sp. PR1016A genome.</title>
        <authorList>
            <person name="Park W."/>
        </authorList>
    </citation>
    <scope>NUCLEOTIDE SEQUENCE [LARGE SCALE GENOMIC DNA]</scope>
    <source>
        <strain evidence="3 4">PR1016A</strain>
    </source>
</reference>
<evidence type="ECO:0000313" key="4">
    <source>
        <dbReference type="Proteomes" id="UP000244755"/>
    </source>
</evidence>
<sequence length="275" mass="28325">MTPLIFASVTGAAILHAGWNAVLRGGSDRLWSMTLMMIAVSAVTGLAACALPWPNAASWPYVIASALLHTGYNLSLVRTYRIGDLGQTYPISRGSSPVLVALGAMLFAHEAITLVSALGIALVSGGIVSLALQGRTVRAEVLPAALTTGVLIGAYTVVDGIGVRLSGDSVAYANAMFLLWSLTMPPIFLALRGRPPAYTRRETALALAGGVVSILAYGIVIGAMQSGAMGVVSALRETSVVYAALIGRIFLRERLTAQRVASCLAIAAGAACLAA</sequence>
<feature type="domain" description="EamA" evidence="2">
    <location>
        <begin position="144"/>
        <end position="273"/>
    </location>
</feature>
<dbReference type="SUPFAM" id="SSF103481">
    <property type="entry name" value="Multidrug resistance efflux transporter EmrE"/>
    <property type="match status" value="2"/>
</dbReference>
<feature type="transmembrane region" description="Helical" evidence="1">
    <location>
        <begin position="203"/>
        <end position="224"/>
    </location>
</feature>
<feature type="transmembrane region" description="Helical" evidence="1">
    <location>
        <begin position="89"/>
        <end position="108"/>
    </location>
</feature>
<proteinExistence type="predicted"/>
<dbReference type="GO" id="GO:0016020">
    <property type="term" value="C:membrane"/>
    <property type="evidence" value="ECO:0007669"/>
    <property type="project" value="InterPro"/>
</dbReference>
<feature type="transmembrane region" description="Helical" evidence="1">
    <location>
        <begin position="114"/>
        <end position="132"/>
    </location>
</feature>
<feature type="transmembrane region" description="Helical" evidence="1">
    <location>
        <begin position="230"/>
        <end position="251"/>
    </location>
</feature>
<feature type="transmembrane region" description="Helical" evidence="1">
    <location>
        <begin position="59"/>
        <end position="77"/>
    </location>
</feature>
<evidence type="ECO:0000313" key="3">
    <source>
        <dbReference type="EMBL" id="AWB19764.1"/>
    </source>
</evidence>
<feature type="transmembrane region" description="Helical" evidence="1">
    <location>
        <begin position="6"/>
        <end position="23"/>
    </location>
</feature>
<dbReference type="Gene3D" id="1.10.3730.20">
    <property type="match status" value="2"/>
</dbReference>
<dbReference type="EMBL" id="CP028843">
    <property type="protein sequence ID" value="AWB19764.1"/>
    <property type="molecule type" value="Genomic_DNA"/>
</dbReference>
<dbReference type="InterPro" id="IPR037185">
    <property type="entry name" value="EmrE-like"/>
</dbReference>